<evidence type="ECO:0000256" key="2">
    <source>
        <dbReference type="ARBA" id="ARBA00022741"/>
    </source>
</evidence>
<dbReference type="InterPro" id="IPR003959">
    <property type="entry name" value="ATPase_AAA_core"/>
</dbReference>
<feature type="coiled-coil region" evidence="7">
    <location>
        <begin position="416"/>
        <end position="462"/>
    </location>
</feature>
<dbReference type="FunFam" id="3.40.50.300:FF:000010">
    <property type="entry name" value="Chaperone clpB 1, putative"/>
    <property type="match status" value="1"/>
</dbReference>
<dbReference type="InterPro" id="IPR019489">
    <property type="entry name" value="Clp_ATPase_C"/>
</dbReference>
<evidence type="ECO:0000256" key="7">
    <source>
        <dbReference type="SAM" id="Coils"/>
    </source>
</evidence>
<dbReference type="Pfam" id="PF02861">
    <property type="entry name" value="Clp_N"/>
    <property type="match status" value="1"/>
</dbReference>
<evidence type="ECO:0000256" key="5">
    <source>
        <dbReference type="PROSITE-ProRule" id="PRU01251"/>
    </source>
</evidence>
<reference evidence="11" key="1">
    <citation type="journal article" date="2016" name="Genome Announc.">
        <title>Complete genome sequence of Alkaliphilus metalliredigens strain QYMF, an alkaliphilic and metal-reducing bacterium isolated from borax-contaminated leachate ponds.</title>
        <authorList>
            <person name="Hwang C."/>
            <person name="Copeland A."/>
            <person name="Lucas S."/>
            <person name="Lapidus A."/>
            <person name="Barry K."/>
            <person name="Detter J.C."/>
            <person name="Glavina Del Rio T."/>
            <person name="Hammon N."/>
            <person name="Israni S."/>
            <person name="Dalin E."/>
            <person name="Tice H."/>
            <person name="Pitluck S."/>
            <person name="Chertkov O."/>
            <person name="Brettin T."/>
            <person name="Bruce D."/>
            <person name="Han C."/>
            <person name="Schmutz J."/>
            <person name="Larimer F."/>
            <person name="Land M.L."/>
            <person name="Hauser L."/>
            <person name="Kyrpides N."/>
            <person name="Mikhailova N."/>
            <person name="Ye Q."/>
            <person name="Zhou J."/>
            <person name="Richardson P."/>
            <person name="Fields M.W."/>
        </authorList>
    </citation>
    <scope>NUCLEOTIDE SEQUENCE [LARGE SCALE GENOMIC DNA]</scope>
    <source>
        <strain evidence="11">QYMF</strain>
    </source>
</reference>
<dbReference type="GO" id="GO:0005524">
    <property type="term" value="F:ATP binding"/>
    <property type="evidence" value="ECO:0007669"/>
    <property type="project" value="UniProtKB-KW"/>
</dbReference>
<dbReference type="Pfam" id="PF07724">
    <property type="entry name" value="AAA_2"/>
    <property type="match status" value="1"/>
</dbReference>
<accession>A6TWL6</accession>
<dbReference type="Gene3D" id="1.10.1780.10">
    <property type="entry name" value="Clp, N-terminal domain"/>
    <property type="match status" value="1"/>
</dbReference>
<keyword evidence="7" id="KW-0175">Coiled coil</keyword>
<evidence type="ECO:0000259" key="9">
    <source>
        <dbReference type="PROSITE" id="PS51903"/>
    </source>
</evidence>
<dbReference type="PANTHER" id="PTHR11638:SF175">
    <property type="entry name" value="ATP-DEPENDENT CLP PROTEASE, ATP-BINDING SUBUNIT CLPC"/>
    <property type="match status" value="1"/>
</dbReference>
<name>A6TWL6_ALKMQ</name>
<dbReference type="InterPro" id="IPR018368">
    <property type="entry name" value="ClpA/B_CS1"/>
</dbReference>
<evidence type="ECO:0000259" key="8">
    <source>
        <dbReference type="PROSITE" id="PS50151"/>
    </source>
</evidence>
<evidence type="ECO:0000256" key="3">
    <source>
        <dbReference type="ARBA" id="ARBA00022840"/>
    </source>
</evidence>
<dbReference type="KEGG" id="amt:Amet_4512"/>
<dbReference type="Pfam" id="PF00004">
    <property type="entry name" value="AAA"/>
    <property type="match status" value="1"/>
</dbReference>
<keyword evidence="4 6" id="KW-0143">Chaperone</keyword>
<dbReference type="InterPro" id="IPR003593">
    <property type="entry name" value="AAA+_ATPase"/>
</dbReference>
<dbReference type="PROSITE" id="PS00871">
    <property type="entry name" value="CLPAB_2"/>
    <property type="match status" value="1"/>
</dbReference>
<dbReference type="GO" id="GO:0034605">
    <property type="term" value="P:cellular response to heat"/>
    <property type="evidence" value="ECO:0007669"/>
    <property type="project" value="TreeGrafter"/>
</dbReference>
<dbReference type="CDD" id="cd00009">
    <property type="entry name" value="AAA"/>
    <property type="match status" value="1"/>
</dbReference>
<proteinExistence type="inferred from homology"/>
<dbReference type="SUPFAM" id="SSF52540">
    <property type="entry name" value="P-loop containing nucleoside triphosphate hydrolases"/>
    <property type="match status" value="2"/>
</dbReference>
<dbReference type="OrthoDB" id="9803641at2"/>
<dbReference type="InterPro" id="IPR027417">
    <property type="entry name" value="P-loop_NTPase"/>
</dbReference>
<dbReference type="InterPro" id="IPR041546">
    <property type="entry name" value="ClpA/ClpB_AAA_lid"/>
</dbReference>
<keyword evidence="2 6" id="KW-0547">Nucleotide-binding</keyword>
<dbReference type="InterPro" id="IPR050130">
    <property type="entry name" value="ClpA_ClpB"/>
</dbReference>
<dbReference type="Pfam" id="PF17871">
    <property type="entry name" value="AAA_lid_9"/>
    <property type="match status" value="1"/>
</dbReference>
<evidence type="ECO:0000313" key="11">
    <source>
        <dbReference type="Proteomes" id="UP000001572"/>
    </source>
</evidence>
<dbReference type="PROSITE" id="PS51903">
    <property type="entry name" value="CLP_R"/>
    <property type="match status" value="1"/>
</dbReference>
<dbReference type="EMBL" id="CP000724">
    <property type="protein sequence ID" value="ABR50584.1"/>
    <property type="molecule type" value="Genomic_DNA"/>
</dbReference>
<dbReference type="AlphaFoldDB" id="A6TWL6"/>
<dbReference type="Proteomes" id="UP000001572">
    <property type="component" value="Chromosome"/>
</dbReference>
<dbReference type="FunFam" id="3.40.50.300:FF:000025">
    <property type="entry name" value="ATP-dependent Clp protease subunit"/>
    <property type="match status" value="1"/>
</dbReference>
<dbReference type="InterPro" id="IPR004176">
    <property type="entry name" value="Clp_R_N"/>
</dbReference>
<feature type="domain" description="UVR" evidence="8">
    <location>
        <begin position="420"/>
        <end position="455"/>
    </location>
</feature>
<dbReference type="InterPro" id="IPR001270">
    <property type="entry name" value="ClpA/B"/>
</dbReference>
<dbReference type="Gene3D" id="1.10.8.60">
    <property type="match status" value="2"/>
</dbReference>
<dbReference type="InterPro" id="IPR028299">
    <property type="entry name" value="ClpA/B_CS2"/>
</dbReference>
<evidence type="ECO:0000313" key="10">
    <source>
        <dbReference type="EMBL" id="ABR50584.1"/>
    </source>
</evidence>
<dbReference type="CDD" id="cd19499">
    <property type="entry name" value="RecA-like_ClpB_Hsp104-like"/>
    <property type="match status" value="1"/>
</dbReference>
<dbReference type="eggNOG" id="COG0542">
    <property type="taxonomic scope" value="Bacteria"/>
</dbReference>
<evidence type="ECO:0000256" key="6">
    <source>
        <dbReference type="RuleBase" id="RU004432"/>
    </source>
</evidence>
<dbReference type="InterPro" id="IPR001943">
    <property type="entry name" value="UVR_dom"/>
</dbReference>
<dbReference type="RefSeq" id="WP_012065475.1">
    <property type="nucleotide sequence ID" value="NC_009633.1"/>
</dbReference>
<organism evidence="10 11">
    <name type="scientific">Alkaliphilus metalliredigens (strain QYMF)</name>
    <dbReference type="NCBI Taxonomy" id="293826"/>
    <lineage>
        <taxon>Bacteria</taxon>
        <taxon>Bacillati</taxon>
        <taxon>Bacillota</taxon>
        <taxon>Clostridia</taxon>
        <taxon>Peptostreptococcales</taxon>
        <taxon>Natronincolaceae</taxon>
        <taxon>Alkaliphilus</taxon>
    </lineage>
</organism>
<dbReference type="SMART" id="SM01086">
    <property type="entry name" value="ClpB_D2-small"/>
    <property type="match status" value="1"/>
</dbReference>
<dbReference type="PANTHER" id="PTHR11638">
    <property type="entry name" value="ATP-DEPENDENT CLP PROTEASE"/>
    <property type="match status" value="1"/>
</dbReference>
<protein>
    <submittedName>
        <fullName evidence="10">ATPase AAA-2 domain protein</fullName>
    </submittedName>
</protein>
<keyword evidence="11" id="KW-1185">Reference proteome</keyword>
<gene>
    <name evidence="10" type="ordered locus">Amet_4512</name>
</gene>
<dbReference type="Pfam" id="PF10431">
    <property type="entry name" value="ClpB_D2-small"/>
    <property type="match status" value="1"/>
</dbReference>
<dbReference type="Gene3D" id="4.10.860.10">
    <property type="entry name" value="UVR domain"/>
    <property type="match status" value="1"/>
</dbReference>
<keyword evidence="3 6" id="KW-0067">ATP-binding</keyword>
<dbReference type="FunFam" id="1.10.8.60:FF:000017">
    <property type="entry name" value="ATP-dependent chaperone ClpB"/>
    <property type="match status" value="1"/>
</dbReference>
<dbReference type="GO" id="GO:0005737">
    <property type="term" value="C:cytoplasm"/>
    <property type="evidence" value="ECO:0007669"/>
    <property type="project" value="TreeGrafter"/>
</dbReference>
<dbReference type="PROSITE" id="PS00870">
    <property type="entry name" value="CLPAB_1"/>
    <property type="match status" value="1"/>
</dbReference>
<dbReference type="Gene3D" id="3.40.50.300">
    <property type="entry name" value="P-loop containing nucleotide triphosphate hydrolases"/>
    <property type="match status" value="2"/>
</dbReference>
<evidence type="ECO:0000256" key="4">
    <source>
        <dbReference type="ARBA" id="ARBA00023186"/>
    </source>
</evidence>
<dbReference type="PROSITE" id="PS50151">
    <property type="entry name" value="UVR"/>
    <property type="match status" value="1"/>
</dbReference>
<feature type="domain" description="Clp R" evidence="9">
    <location>
        <begin position="4"/>
        <end position="145"/>
    </location>
</feature>
<dbReference type="SMART" id="SM00382">
    <property type="entry name" value="AAA"/>
    <property type="match status" value="2"/>
</dbReference>
<sequence>MAMFGKFTERAQKVIVLSQQAAQALGHNYVGTEHLLLGLIDEGEGVAFQALKNLGVASDQLKKKVVSYVGTGENSGELLGFTPRTKRVFELSFAETRSLNQSYIGTEHLLLGLIREGEGIAAKVLIELGVDLKKAREEVIKIINSAGSHPNTAKPKTSPKGNTPALDQYGRDLNEMSREGKLDPIIGRRIEIDRVIQVLSRRTKNNPCLIGEPGVGKTAIAEGLAQKIEEGNVPEMLTGKRVVNLDVASMIAGTKYRGEFEERMKKIMTELRDSTDVILFIDEIHTIIGAGAAEGAMDAANILKPALARGELQVIGATTLDEFRKHFEKDAALERRFQPITVEEPTVEDTIKILAGLRDRYEAHHRVKITDEALEAAAELSDRYIMDRYLPDKAIDLIDEAASKIRIETVTAPPNLRTLEDNIEKLAKEKEEAISIQDFERAAKIRDEEKKSREDLDSAQRKWKSSKENRNGIVGAEEIAQIVSSWTGVPVMKLQEEESQRLLKLEEALHHRVIGQEPAVKSISQAIRRARVGLKDPKRPIGSFIFLGPTGVGKTELSRALAEVMFGDEDAMIRIDMSEYMEKHTVSRLIGSPPGYVGFNEGGQLTEKVRRKPYSVVLFDEIEKAHPDVFNVLLQILDDGRLTDAQGRMINFKNTVIIMTSNVGAHTIKKQRILGFSATVEDQAKNEYEKMKENVMDELRKTFRPEFLNRIDDSIVFHGLEREHIHQIVDLMIGDLKKRLKALNINIEVTEATKNHIVDQGFDPQYGARPLKRAIQKIVEDPLSEELLQGTIRNGQTVNVDYQGEKLLINAL</sequence>
<dbReference type="STRING" id="293826.Amet_4512"/>
<evidence type="ECO:0000256" key="1">
    <source>
        <dbReference type="ARBA" id="ARBA00022737"/>
    </source>
</evidence>
<dbReference type="PRINTS" id="PR00300">
    <property type="entry name" value="CLPPROTEASEA"/>
</dbReference>
<dbReference type="InterPro" id="IPR036628">
    <property type="entry name" value="Clp_N_dom_sf"/>
</dbReference>
<dbReference type="HOGENOM" id="CLU_005070_4_2_9"/>
<keyword evidence="1 5" id="KW-0677">Repeat</keyword>
<dbReference type="SUPFAM" id="SSF81923">
    <property type="entry name" value="Double Clp-N motif"/>
    <property type="match status" value="1"/>
</dbReference>
<comment type="similarity">
    <text evidence="6">Belongs to the ClpA/ClpB family.</text>
</comment>
<dbReference type="GO" id="GO:0016887">
    <property type="term" value="F:ATP hydrolysis activity"/>
    <property type="evidence" value="ECO:0007669"/>
    <property type="project" value="InterPro"/>
</dbReference>